<dbReference type="EMBL" id="CM003157">
    <property type="protein sequence ID" value="KIS66482.1"/>
    <property type="molecule type" value="Genomic_DNA"/>
</dbReference>
<dbReference type="STRING" id="237631.A0A0D1BX02"/>
<protein>
    <recommendedName>
        <fullName evidence="4">Protein HID1</fullName>
    </recommendedName>
</protein>
<dbReference type="GO" id="GO:0000138">
    <property type="term" value="C:Golgi trans cisterna"/>
    <property type="evidence" value="ECO:0000318"/>
    <property type="project" value="GO_Central"/>
</dbReference>
<dbReference type="Proteomes" id="UP000000561">
    <property type="component" value="Chromosome 18"/>
</dbReference>
<dbReference type="FunCoup" id="A0A0D1BX02">
    <property type="interactions" value="3"/>
</dbReference>
<sequence length="965" mass="107263">MLSLPTRLVFGNPTKMDFKLSQVDGIARLYSERHIPYHDSKYWSRFLQLDTATQVYSLLSLADLRRASKSAPENLVTLVRVMVAHLESLLVDPWFEPPASSGAPDANQQASGLAARLNGLADVSKWKELGGSLMWPDSAQVRPTSDHRDRTKEALNVIRILTRTLPAVMESDDASFEHQVLWTQAPDAYTHPDASQNTGANAVNPGTDQPKHELDSSTHFVIDDDHDNQDDQATRAPSVETSRHPLSTDQSETHNDQEPIPVALGERLVTLVVDLLFCSGFSLPWTQDQLEQGAASASARRIHYSIWQAGVGSSVDLRGTTRWHLSNRVELLRLLLVLLSKSIYIPAHLQTTQANPALAFAVRDLDQSVMLPLMCSLINTSIANARSSTAAWFGLPAVGSLVGASNDQVRTDLVTLSLQVLDVLLTYPGVLAPETDTASLSPTTLGRPLRGPGGRNVFRFYLSKLHRTADFDWIWTGMSRWFNEHVNSTTQMLAIPIALRGRAQSAAETSAQLTQVAERLVLLWQLLEHNRKFRAFVLDDPMRAPELLRVLLYFALSYKANVAMQGLVRLCAFMLQDVSSEPSFAVQLAKPASAAKVELPRRLGLAAANTAIDYLVQGVYNLIATTHGQLATLYAPLVISLTNTAPAWRNLSISASTRILHLLTSFSQPAFLLSEERNPRLLFYVLQTINAVLTCAFQENVNLVYSLVLARGLVEELETFELRKAVEQVWARRRSVGTDTRDWFEGHERLQKREHSTSGVTDEHAACNVDKGKARRLSSSSTERARGAMSKSEYCGELCQYPLHVVESVAARYIGKHAFRPTQAWVESWHSRLPLCTPRLVIDRLLPDIERIAALRSSSAKLDTTAGDTDARVLAYLREQRIPHLTPPVGGFHPRPWSWTDHALVWLSSYLWGLVYLNGLLPWGVWSDTEVSLFRLVRDAQVTSSNAPPAPPRAPEHTHMSPRPS</sequence>
<dbReference type="VEuPathDB" id="FungiDB:UMAG_10750"/>
<dbReference type="PANTHER" id="PTHR21575:SF12">
    <property type="entry name" value="PROTEIN HID1"/>
    <property type="match status" value="1"/>
</dbReference>
<keyword evidence="3" id="KW-1185">Reference proteome</keyword>
<dbReference type="InParanoid" id="A0A0D1BX02"/>
<dbReference type="KEGG" id="uma:UMAG_10750"/>
<evidence type="ECO:0008006" key="4">
    <source>
        <dbReference type="Google" id="ProtNLM"/>
    </source>
</evidence>
<proteinExistence type="predicted"/>
<feature type="region of interest" description="Disordered" evidence="1">
    <location>
        <begin position="943"/>
        <end position="965"/>
    </location>
</feature>
<dbReference type="RefSeq" id="XP_011391931.1">
    <property type="nucleotide sequence ID" value="XM_011393629.1"/>
</dbReference>
<dbReference type="AlphaFoldDB" id="A0A0D1BX02"/>
<dbReference type="GO" id="GO:0016020">
    <property type="term" value="C:membrane"/>
    <property type="evidence" value="ECO:0000318"/>
    <property type="project" value="GO_Central"/>
</dbReference>
<feature type="compositionally biased region" description="Polar residues" evidence="1">
    <location>
        <begin position="193"/>
        <end position="207"/>
    </location>
</feature>
<evidence type="ECO:0000256" key="1">
    <source>
        <dbReference type="SAM" id="MobiDB-lite"/>
    </source>
</evidence>
<evidence type="ECO:0000313" key="3">
    <source>
        <dbReference type="Proteomes" id="UP000000561"/>
    </source>
</evidence>
<reference evidence="2 3" key="1">
    <citation type="journal article" date="2006" name="Nature">
        <title>Insights from the genome of the biotrophic fungal plant pathogen Ustilago maydis.</title>
        <authorList>
            <person name="Kamper J."/>
            <person name="Kahmann R."/>
            <person name="Bolker M."/>
            <person name="Ma L.J."/>
            <person name="Brefort T."/>
            <person name="Saville B.J."/>
            <person name="Banuett F."/>
            <person name="Kronstad J.W."/>
            <person name="Gold S.E."/>
            <person name="Muller O."/>
            <person name="Perlin M.H."/>
            <person name="Wosten H.A."/>
            <person name="de Vries R."/>
            <person name="Ruiz-Herrera J."/>
            <person name="Reynaga-Pena C.G."/>
            <person name="Snetselaar K."/>
            <person name="McCann M."/>
            <person name="Perez-Martin J."/>
            <person name="Feldbrugge M."/>
            <person name="Basse C.W."/>
            <person name="Steinberg G."/>
            <person name="Ibeas J.I."/>
            <person name="Holloman W."/>
            <person name="Guzman P."/>
            <person name="Farman M."/>
            <person name="Stajich J.E."/>
            <person name="Sentandreu R."/>
            <person name="Gonzalez-Prieto J.M."/>
            <person name="Kennell J.C."/>
            <person name="Molina L."/>
            <person name="Schirawski J."/>
            <person name="Mendoza-Mendoza A."/>
            <person name="Greilinger D."/>
            <person name="Munch K."/>
            <person name="Rossel N."/>
            <person name="Scherer M."/>
            <person name="Vranes M."/>
            <person name="Ladendorf O."/>
            <person name="Vincon V."/>
            <person name="Fuchs U."/>
            <person name="Sandrock B."/>
            <person name="Meng S."/>
            <person name="Ho E.C."/>
            <person name="Cahill M.J."/>
            <person name="Boyce K.J."/>
            <person name="Klose J."/>
            <person name="Klosterman S.J."/>
            <person name="Deelstra H.J."/>
            <person name="Ortiz-Castellanos L."/>
            <person name="Li W."/>
            <person name="Sanchez-Alonso P."/>
            <person name="Schreier P.H."/>
            <person name="Hauser-Hahn I."/>
            <person name="Vaupel M."/>
            <person name="Koopmann E."/>
            <person name="Friedrich G."/>
            <person name="Voss H."/>
            <person name="Schluter T."/>
            <person name="Margolis J."/>
            <person name="Platt D."/>
            <person name="Swimmer C."/>
            <person name="Gnirke A."/>
            <person name="Chen F."/>
            <person name="Vysotskaia V."/>
            <person name="Mannhaupt G."/>
            <person name="Guldener U."/>
            <person name="Munsterkotter M."/>
            <person name="Haase D."/>
            <person name="Oesterheld M."/>
            <person name="Mewes H.W."/>
            <person name="Mauceli E.W."/>
            <person name="DeCaprio D."/>
            <person name="Wade C.M."/>
            <person name="Butler J."/>
            <person name="Young S."/>
            <person name="Jaffe D.B."/>
            <person name="Calvo S."/>
            <person name="Nusbaum C."/>
            <person name="Galagan J."/>
            <person name="Birren B.W."/>
        </authorList>
    </citation>
    <scope>NUCLEOTIDE SEQUENCE [LARGE SCALE GENOMIC DNA]</scope>
    <source>
        <strain evidence="3">DSM 14603 / FGSC 9021 / UM521</strain>
    </source>
</reference>
<dbReference type="GO" id="GO:0005797">
    <property type="term" value="C:Golgi medial cisterna"/>
    <property type="evidence" value="ECO:0000318"/>
    <property type="project" value="GO_Central"/>
</dbReference>
<name>A0A0D1BX02_MYCMD</name>
<dbReference type="OrthoDB" id="432953at2759"/>
<accession>A0A0D1BX02</accession>
<gene>
    <name evidence="2" type="ORF">UMAG_10750</name>
</gene>
<organism evidence="2 3">
    <name type="scientific">Mycosarcoma maydis</name>
    <name type="common">Corn smut fungus</name>
    <name type="synonym">Ustilago maydis</name>
    <dbReference type="NCBI Taxonomy" id="5270"/>
    <lineage>
        <taxon>Eukaryota</taxon>
        <taxon>Fungi</taxon>
        <taxon>Dikarya</taxon>
        <taxon>Basidiomycota</taxon>
        <taxon>Ustilaginomycotina</taxon>
        <taxon>Ustilaginomycetes</taxon>
        <taxon>Ustilaginales</taxon>
        <taxon>Ustilaginaceae</taxon>
        <taxon>Mycosarcoma</taxon>
    </lineage>
</organism>
<evidence type="ECO:0000313" key="2">
    <source>
        <dbReference type="EMBL" id="KIS66482.1"/>
    </source>
</evidence>
<dbReference type="eggNOG" id="KOG2226">
    <property type="taxonomic scope" value="Eukaryota"/>
</dbReference>
<dbReference type="PANTHER" id="PTHR21575">
    <property type="entry name" value="PROTEIN HID1"/>
    <property type="match status" value="1"/>
</dbReference>
<dbReference type="Pfam" id="PF12722">
    <property type="entry name" value="Hid1"/>
    <property type="match status" value="3"/>
</dbReference>
<dbReference type="InterPro" id="IPR026705">
    <property type="entry name" value="Hid-1/Ecm30"/>
</dbReference>
<feature type="region of interest" description="Disordered" evidence="1">
    <location>
        <begin position="189"/>
        <end position="257"/>
    </location>
</feature>
<dbReference type="GeneID" id="23566736"/>